<protein>
    <submittedName>
        <fullName evidence="3">Uncharacterized protein</fullName>
    </submittedName>
</protein>
<sequence length="155" mass="17233">MGGTRYLSEVPEANVFNQAKSNKEVRVTVTDQRSLSNVKTRLNDMTSDMTSLIRDDMMQGDEPTEDYNQMFYSSGDRKNTFVITDDEDFGPGSGSGSGDGDHVITSPDERPTETGKENGISNETGDRNTNSAPLHSLSSILLLSLTTIYYYFWLH</sequence>
<accession>V4AN10</accession>
<keyword evidence="2" id="KW-0472">Membrane</keyword>
<keyword evidence="2" id="KW-1133">Transmembrane helix</keyword>
<organism evidence="3 4">
    <name type="scientific">Lottia gigantea</name>
    <name type="common">Giant owl limpet</name>
    <dbReference type="NCBI Taxonomy" id="225164"/>
    <lineage>
        <taxon>Eukaryota</taxon>
        <taxon>Metazoa</taxon>
        <taxon>Spiralia</taxon>
        <taxon>Lophotrochozoa</taxon>
        <taxon>Mollusca</taxon>
        <taxon>Gastropoda</taxon>
        <taxon>Patellogastropoda</taxon>
        <taxon>Lottioidea</taxon>
        <taxon>Lottiidae</taxon>
        <taxon>Lottia</taxon>
    </lineage>
</organism>
<dbReference type="GeneID" id="20238316"/>
<keyword evidence="4" id="KW-1185">Reference proteome</keyword>
<dbReference type="Proteomes" id="UP000030746">
    <property type="component" value="Unassembled WGS sequence"/>
</dbReference>
<dbReference type="AlphaFoldDB" id="V4AN10"/>
<evidence type="ECO:0000256" key="1">
    <source>
        <dbReference type="SAM" id="MobiDB-lite"/>
    </source>
</evidence>
<dbReference type="KEGG" id="lgi:LOTGIDRAFT_160154"/>
<feature type="compositionally biased region" description="Basic and acidic residues" evidence="1">
    <location>
        <begin position="99"/>
        <end position="116"/>
    </location>
</feature>
<evidence type="ECO:0000313" key="3">
    <source>
        <dbReference type="EMBL" id="ESO96165.1"/>
    </source>
</evidence>
<gene>
    <name evidence="3" type="ORF">LOTGIDRAFT_160154</name>
</gene>
<name>V4AN10_LOTGI</name>
<dbReference type="HOGENOM" id="CLU_1697517_0_0_1"/>
<feature type="compositionally biased region" description="Polar residues" evidence="1">
    <location>
        <begin position="119"/>
        <end position="132"/>
    </location>
</feature>
<feature type="region of interest" description="Disordered" evidence="1">
    <location>
        <begin position="82"/>
        <end position="132"/>
    </location>
</feature>
<keyword evidence="2" id="KW-0812">Transmembrane</keyword>
<feature type="transmembrane region" description="Helical" evidence="2">
    <location>
        <begin position="134"/>
        <end position="153"/>
    </location>
</feature>
<dbReference type="RefSeq" id="XP_009053280.1">
    <property type="nucleotide sequence ID" value="XM_009055032.1"/>
</dbReference>
<reference evidence="3 4" key="1">
    <citation type="journal article" date="2013" name="Nature">
        <title>Insights into bilaterian evolution from three spiralian genomes.</title>
        <authorList>
            <person name="Simakov O."/>
            <person name="Marletaz F."/>
            <person name="Cho S.J."/>
            <person name="Edsinger-Gonzales E."/>
            <person name="Havlak P."/>
            <person name="Hellsten U."/>
            <person name="Kuo D.H."/>
            <person name="Larsson T."/>
            <person name="Lv J."/>
            <person name="Arendt D."/>
            <person name="Savage R."/>
            <person name="Osoegawa K."/>
            <person name="de Jong P."/>
            <person name="Grimwood J."/>
            <person name="Chapman J.A."/>
            <person name="Shapiro H."/>
            <person name="Aerts A."/>
            <person name="Otillar R.P."/>
            <person name="Terry A.Y."/>
            <person name="Boore J.L."/>
            <person name="Grigoriev I.V."/>
            <person name="Lindberg D.R."/>
            <person name="Seaver E.C."/>
            <person name="Weisblat D.A."/>
            <person name="Putnam N.H."/>
            <person name="Rokhsar D.S."/>
        </authorList>
    </citation>
    <scope>NUCLEOTIDE SEQUENCE [LARGE SCALE GENOMIC DNA]</scope>
</reference>
<dbReference type="EMBL" id="KB201549">
    <property type="protein sequence ID" value="ESO96165.1"/>
    <property type="molecule type" value="Genomic_DNA"/>
</dbReference>
<evidence type="ECO:0000256" key="2">
    <source>
        <dbReference type="SAM" id="Phobius"/>
    </source>
</evidence>
<proteinExistence type="predicted"/>
<dbReference type="CTD" id="20238316"/>
<evidence type="ECO:0000313" key="4">
    <source>
        <dbReference type="Proteomes" id="UP000030746"/>
    </source>
</evidence>